<evidence type="ECO:0000256" key="1">
    <source>
        <dbReference type="ARBA" id="ARBA00022485"/>
    </source>
</evidence>
<dbReference type="InterPro" id="IPR011826">
    <property type="entry name" value="HAcnase/IPMdehydase_lsu_prok"/>
</dbReference>
<name>A0AAF0FP30_9EURY</name>
<keyword evidence="2 6" id="KW-0479">Metal-binding</keyword>
<keyword evidence="5 6" id="KW-0456">Lyase</keyword>
<evidence type="ECO:0000256" key="2">
    <source>
        <dbReference type="ARBA" id="ARBA00022723"/>
    </source>
</evidence>
<evidence type="ECO:0000256" key="6">
    <source>
        <dbReference type="HAMAP-Rule" id="MF_01027"/>
    </source>
</evidence>
<evidence type="ECO:0000313" key="8">
    <source>
        <dbReference type="EMBL" id="WFN37020.1"/>
    </source>
</evidence>
<accession>A0AAF0FP30</accession>
<keyword evidence="6" id="KW-0028">Amino-acid biosynthesis</keyword>
<dbReference type="Proteomes" id="UP001218895">
    <property type="component" value="Chromosome"/>
</dbReference>
<dbReference type="RefSeq" id="WP_278099858.1">
    <property type="nucleotide sequence ID" value="NZ_CP091092.1"/>
</dbReference>
<dbReference type="PROSITE" id="PS00450">
    <property type="entry name" value="ACONITASE_1"/>
    <property type="match status" value="1"/>
</dbReference>
<keyword evidence="9" id="KW-1185">Reference proteome</keyword>
<dbReference type="InterPro" id="IPR006251">
    <property type="entry name" value="Homoacnase/IPMdehydase_lsu"/>
</dbReference>
<comment type="pathway">
    <text evidence="6">Amino-acid biosynthesis; L-leucine biosynthesis; L-leucine from 3-methyl-2-oxobutanoate: step 2/4.</text>
</comment>
<feature type="domain" description="Aconitase/3-isopropylmalate dehydratase large subunit alpha/beta/alpha" evidence="7">
    <location>
        <begin position="282"/>
        <end position="403"/>
    </location>
</feature>
<dbReference type="PANTHER" id="PTHR43822">
    <property type="entry name" value="HOMOACONITASE, MITOCHONDRIAL-RELATED"/>
    <property type="match status" value="1"/>
</dbReference>
<keyword evidence="6" id="KW-0432">Leucine biosynthesis</keyword>
<dbReference type="EMBL" id="CP091092">
    <property type="protein sequence ID" value="WFN37020.1"/>
    <property type="molecule type" value="Genomic_DNA"/>
</dbReference>
<dbReference type="PROSITE" id="PS01244">
    <property type="entry name" value="ACONITASE_2"/>
    <property type="match status" value="1"/>
</dbReference>
<dbReference type="GO" id="GO:0003861">
    <property type="term" value="F:3-isopropylmalate dehydratase activity"/>
    <property type="evidence" value="ECO:0007669"/>
    <property type="project" value="UniProtKB-UniRule"/>
</dbReference>
<comment type="subunit">
    <text evidence="6">Heterodimer of LeuC and LeuD.</text>
</comment>
<dbReference type="GO" id="GO:0046872">
    <property type="term" value="F:metal ion binding"/>
    <property type="evidence" value="ECO:0007669"/>
    <property type="project" value="UniProtKB-KW"/>
</dbReference>
<dbReference type="InterPro" id="IPR050067">
    <property type="entry name" value="IPM_dehydratase_rel_enz"/>
</dbReference>
<organism evidence="8 9">
    <name type="scientific">Methanomicrobium antiquum</name>
    <dbReference type="NCBI Taxonomy" id="487686"/>
    <lineage>
        <taxon>Archaea</taxon>
        <taxon>Methanobacteriati</taxon>
        <taxon>Methanobacteriota</taxon>
        <taxon>Stenosarchaea group</taxon>
        <taxon>Methanomicrobia</taxon>
        <taxon>Methanomicrobiales</taxon>
        <taxon>Methanomicrobiaceae</taxon>
        <taxon>Methanomicrobium</taxon>
    </lineage>
</organism>
<dbReference type="HAMAP" id="MF_01027">
    <property type="entry name" value="LeuC_type2"/>
    <property type="match status" value="1"/>
</dbReference>
<evidence type="ECO:0000259" key="7">
    <source>
        <dbReference type="Pfam" id="PF00330"/>
    </source>
</evidence>
<dbReference type="GeneID" id="79948946"/>
<feature type="binding site" evidence="6">
    <location>
        <position position="356"/>
    </location>
    <ligand>
        <name>[4Fe-4S] cluster</name>
        <dbReference type="ChEBI" id="CHEBI:49883"/>
    </ligand>
</feature>
<dbReference type="Pfam" id="PF00330">
    <property type="entry name" value="Aconitase"/>
    <property type="match status" value="2"/>
</dbReference>
<keyword evidence="1 6" id="KW-0004">4Fe-4S</keyword>
<dbReference type="SUPFAM" id="SSF53732">
    <property type="entry name" value="Aconitase iron-sulfur domain"/>
    <property type="match status" value="1"/>
</dbReference>
<keyword evidence="4 6" id="KW-0411">Iron-sulfur</keyword>
<keyword evidence="3 6" id="KW-0408">Iron</keyword>
<dbReference type="Gene3D" id="3.30.499.10">
    <property type="entry name" value="Aconitase, domain 3"/>
    <property type="match status" value="2"/>
</dbReference>
<evidence type="ECO:0000256" key="4">
    <source>
        <dbReference type="ARBA" id="ARBA00023014"/>
    </source>
</evidence>
<dbReference type="NCBIfam" id="NF001614">
    <property type="entry name" value="PRK00402.1"/>
    <property type="match status" value="1"/>
</dbReference>
<dbReference type="AlphaFoldDB" id="A0AAF0FP30"/>
<dbReference type="PRINTS" id="PR00415">
    <property type="entry name" value="ACONITASE"/>
</dbReference>
<dbReference type="PANTHER" id="PTHR43822:SF2">
    <property type="entry name" value="HOMOACONITASE, MITOCHONDRIAL"/>
    <property type="match status" value="1"/>
</dbReference>
<dbReference type="KEGG" id="manq:L1994_01085"/>
<dbReference type="NCBIfam" id="TIGR01343">
    <property type="entry name" value="hacA_fam"/>
    <property type="match status" value="1"/>
</dbReference>
<dbReference type="InterPro" id="IPR015931">
    <property type="entry name" value="Acnase/IPM_dHydase_lsu_aba_1/3"/>
</dbReference>
<proteinExistence type="inferred from homology"/>
<feature type="binding site" evidence="6">
    <location>
        <position position="353"/>
    </location>
    <ligand>
        <name>[4Fe-4S] cluster</name>
        <dbReference type="ChEBI" id="CHEBI:49883"/>
    </ligand>
</feature>
<dbReference type="GO" id="GO:0009098">
    <property type="term" value="P:L-leucine biosynthetic process"/>
    <property type="evidence" value="ECO:0007669"/>
    <property type="project" value="UniProtKB-UniRule"/>
</dbReference>
<reference evidence="8" key="1">
    <citation type="submission" date="2022-01" db="EMBL/GenBank/DDBJ databases">
        <title>Complete genome of Methanomicrobium antiquum DSM 21220.</title>
        <authorList>
            <person name="Chen S.-C."/>
            <person name="You Y.-T."/>
            <person name="Zhou Y.-Z."/>
            <person name="Lai M.-C."/>
        </authorList>
    </citation>
    <scope>NUCLEOTIDE SEQUENCE</scope>
    <source>
        <strain evidence="8">DSM 21220</strain>
    </source>
</reference>
<dbReference type="InterPro" id="IPR018136">
    <property type="entry name" value="Aconitase_4Fe-4S_BS"/>
</dbReference>
<evidence type="ECO:0000313" key="9">
    <source>
        <dbReference type="Proteomes" id="UP001218895"/>
    </source>
</evidence>
<dbReference type="InterPro" id="IPR001030">
    <property type="entry name" value="Acoase/IPM_deHydtase_lsu_aba"/>
</dbReference>
<comment type="cofactor">
    <cofactor evidence="6">
        <name>[4Fe-4S] cluster</name>
        <dbReference type="ChEBI" id="CHEBI:49883"/>
    </cofactor>
    <text evidence="6">Binds 1 [4Fe-4S] cluster per subunit.</text>
</comment>
<evidence type="ECO:0000256" key="3">
    <source>
        <dbReference type="ARBA" id="ARBA00023004"/>
    </source>
</evidence>
<evidence type="ECO:0000256" key="5">
    <source>
        <dbReference type="ARBA" id="ARBA00023239"/>
    </source>
</evidence>
<dbReference type="GO" id="GO:0051539">
    <property type="term" value="F:4 iron, 4 sulfur cluster binding"/>
    <property type="evidence" value="ECO:0007669"/>
    <property type="project" value="UniProtKB-KW"/>
</dbReference>
<dbReference type="EC" id="4.2.1.33" evidence="6"/>
<protein>
    <recommendedName>
        <fullName evidence="6">3-isopropylmalate dehydratase large subunit</fullName>
        <ecNumber evidence="6">4.2.1.33</ecNumber>
    </recommendedName>
    <alternativeName>
        <fullName evidence="6">Alpha-IPM isomerase</fullName>
        <shortName evidence="6">IPMI</shortName>
    </alternativeName>
    <alternativeName>
        <fullName evidence="6">Isopropylmalate isomerase</fullName>
    </alternativeName>
</protein>
<feature type="binding site" evidence="6">
    <location>
        <position position="295"/>
    </location>
    <ligand>
        <name>[4Fe-4S] cluster</name>
        <dbReference type="ChEBI" id="CHEBI:49883"/>
    </ligand>
</feature>
<dbReference type="InterPro" id="IPR036008">
    <property type="entry name" value="Aconitase_4Fe-4S_dom"/>
</dbReference>
<comment type="catalytic activity">
    <reaction evidence="6">
        <text>(2R,3S)-3-isopropylmalate = (2S)-2-isopropylmalate</text>
        <dbReference type="Rhea" id="RHEA:32287"/>
        <dbReference type="ChEBI" id="CHEBI:1178"/>
        <dbReference type="ChEBI" id="CHEBI:35121"/>
        <dbReference type="EC" id="4.2.1.33"/>
    </reaction>
</comment>
<gene>
    <name evidence="6" type="primary">leuC</name>
    <name evidence="8" type="ORF">L1994_01085</name>
</gene>
<feature type="domain" description="Aconitase/3-isopropylmalate dehydratase large subunit alpha/beta/alpha" evidence="7">
    <location>
        <begin position="25"/>
        <end position="281"/>
    </location>
</feature>
<comment type="function">
    <text evidence="6">Catalyzes the isomerization between 2-isopropylmalate and 3-isopropylmalate, via the formation of 2-isopropylmaleate.</text>
</comment>
<sequence length="412" mass="43922">MNRTVKKEDQTLSERILGDTPGSYVDRTVDRAFAHDGTGIQALVALKGFKSQKIADPEKVSIIYDHIAPANNTTTANLQHSLRDFSLREGFTFFDIGEGICHQIMSEGICMPGEIVVGADSHSCTMGALGAFATGVGATDMAGIWATGETWFRVPETIEISLSGELCGFASPKDAALMYIRKLGMDGATYKALEFTGEGAGNIPVYGRLTMSNMAVETGAKTGLFYSDEKTREYLKSFGKVAEIQTPCDCSYEKSVDIDLSDIVPMLAVPHRVDNAVPVTDYSGTKLDQVFLGTCTNGRYEDLLSFAKIVSKNKVQVRTIVVPASKDVLKKAVSTGIISDLIEAGCTVCPPGCGPCLGAHMGVLGEGEVGISTANRNFKNRMGVGAEYYLCSPATAAASAIKGEITSPEEIL</sequence>
<comment type="similarity">
    <text evidence="6">Belongs to the aconitase/IPM isomerase family. LeuC type 2 subfamily.</text>
</comment>
<dbReference type="NCBIfam" id="TIGR02086">
    <property type="entry name" value="IPMI_arch"/>
    <property type="match status" value="1"/>
</dbReference>
<keyword evidence="6" id="KW-0100">Branched-chain amino acid biosynthesis</keyword>